<organism evidence="2 3">
    <name type="scientific">Fusarium coffeatum</name>
    <dbReference type="NCBI Taxonomy" id="231269"/>
    <lineage>
        <taxon>Eukaryota</taxon>
        <taxon>Fungi</taxon>
        <taxon>Dikarya</taxon>
        <taxon>Ascomycota</taxon>
        <taxon>Pezizomycotina</taxon>
        <taxon>Sordariomycetes</taxon>
        <taxon>Hypocreomycetidae</taxon>
        <taxon>Hypocreales</taxon>
        <taxon>Nectriaceae</taxon>
        <taxon>Fusarium</taxon>
        <taxon>Fusarium incarnatum-equiseti species complex</taxon>
    </lineage>
</organism>
<evidence type="ECO:0008006" key="4">
    <source>
        <dbReference type="Google" id="ProtNLM"/>
    </source>
</evidence>
<name>A0A366RPB8_9HYPO</name>
<keyword evidence="3" id="KW-1185">Reference proteome</keyword>
<dbReference type="EMBL" id="QKXC01000118">
    <property type="protein sequence ID" value="RBR18954.1"/>
    <property type="molecule type" value="Genomic_DNA"/>
</dbReference>
<sequence length="247" mass="26118">MLVAHLLALASYVLASTSKVQDYGRRSEFQVGDAIPVLPANGGSSELPSPPQGVILKHIALGFGVQNYSCADVNAIPSAAGALAVLYDVTWLYPDQEGSPLTHEEWTSLPPHILDTGKAPLNRDSSGNICLTHPFPKKGSLKVEGFRKRLPYLGQHFFNAAGVPTFDLDTYSRLLIARKVYGIEAPASSSAGPDGTGAVDWLYLEDAGGSIGVSIVYRVLTAGGVSHGCGAKGSDSTSYAALYWFYG</sequence>
<dbReference type="Proteomes" id="UP000253153">
    <property type="component" value="Unassembled WGS sequence"/>
</dbReference>
<feature type="signal peptide" evidence="1">
    <location>
        <begin position="1"/>
        <end position="15"/>
    </location>
</feature>
<accession>A0A366RPB8</accession>
<dbReference type="RefSeq" id="XP_031016010.1">
    <property type="nucleotide sequence ID" value="XM_031159921.1"/>
</dbReference>
<dbReference type="PANTHER" id="PTHR35567:SF3">
    <property type="entry name" value="MALATE DEHYDROGENASE"/>
    <property type="match status" value="1"/>
</dbReference>
<feature type="chain" id="PRO_5016818877" description="Malate dehydrogenase" evidence="1">
    <location>
        <begin position="16"/>
        <end position="247"/>
    </location>
</feature>
<comment type="caution">
    <text evidence="2">The sequence shown here is derived from an EMBL/GenBank/DDBJ whole genome shotgun (WGS) entry which is preliminary data.</text>
</comment>
<reference evidence="2 3" key="1">
    <citation type="submission" date="2018-06" db="EMBL/GenBank/DDBJ databases">
        <title>Fusarium incarnatum-equiseti species complex species 28.</title>
        <authorList>
            <person name="Gardiner D.M."/>
        </authorList>
    </citation>
    <scope>NUCLEOTIDE SEQUENCE [LARGE SCALE GENOMIC DNA]</scope>
    <source>
        <strain evidence="2 3">FIESC_28</strain>
    </source>
</reference>
<dbReference type="AlphaFoldDB" id="A0A366RPB8"/>
<dbReference type="PANTHER" id="PTHR35567">
    <property type="entry name" value="MALATE DEHYDROGENASE (AFU_ORTHOLOGUE AFUA_2G13800)"/>
    <property type="match status" value="1"/>
</dbReference>
<dbReference type="GeneID" id="41995217"/>
<evidence type="ECO:0000256" key="1">
    <source>
        <dbReference type="SAM" id="SignalP"/>
    </source>
</evidence>
<dbReference type="OrthoDB" id="1859733at2759"/>
<evidence type="ECO:0000313" key="2">
    <source>
        <dbReference type="EMBL" id="RBR18954.1"/>
    </source>
</evidence>
<gene>
    <name evidence="2" type="ORF">FIESC28_05776</name>
</gene>
<dbReference type="Pfam" id="PF11937">
    <property type="entry name" value="DUF3455"/>
    <property type="match status" value="1"/>
</dbReference>
<evidence type="ECO:0000313" key="3">
    <source>
        <dbReference type="Proteomes" id="UP000253153"/>
    </source>
</evidence>
<protein>
    <recommendedName>
        <fullName evidence="4">Malate dehydrogenase</fullName>
    </recommendedName>
</protein>
<proteinExistence type="predicted"/>
<keyword evidence="1" id="KW-0732">Signal</keyword>
<dbReference type="InterPro" id="IPR021851">
    <property type="entry name" value="DUF3455"/>
</dbReference>